<name>A0A0L0P3X6_CANAR</name>
<dbReference type="EMBL" id="LGST01000016">
    <property type="protein sequence ID" value="KNE00945.1"/>
    <property type="molecule type" value="Genomic_DNA"/>
</dbReference>
<dbReference type="AlphaFoldDB" id="A0A0L0P3X6"/>
<gene>
    <name evidence="1" type="ORF">QG37_01816</name>
</gene>
<accession>A0A0L0P3X6</accession>
<reference evidence="2" key="1">
    <citation type="journal article" date="2015" name="BMC Genomics">
        <title>Draft genome of a commonly misdiagnosed multidrug resistant pathogen Candida auris.</title>
        <authorList>
            <person name="Chatterjee S."/>
            <person name="Alampalli S.V."/>
            <person name="Nageshan R.K."/>
            <person name="Chettiar S.T."/>
            <person name="Joshi S."/>
            <person name="Tatu U.S."/>
        </authorList>
    </citation>
    <scope>NUCLEOTIDE SEQUENCE [LARGE SCALE GENOMIC DNA]</scope>
    <source>
        <strain evidence="2">6684</strain>
    </source>
</reference>
<protein>
    <submittedName>
        <fullName evidence="1">Uncharacterized protein</fullName>
    </submittedName>
</protein>
<sequence length="115" mass="13079">MIRSAVFVVQAWLVDVNAMRHCAGEGHFSRLNQVCLWLKMKAAFLIRDLSGLALIDTTGRRSGCKRHKNGTRREGPDVDSKCKKKKKKKMKLYDDCSIRIGGMHGPLLTFFNALW</sequence>
<evidence type="ECO:0000313" key="1">
    <source>
        <dbReference type="EMBL" id="KNE00945.1"/>
    </source>
</evidence>
<comment type="caution">
    <text evidence="1">The sequence shown here is derived from an EMBL/GenBank/DDBJ whole genome shotgun (WGS) entry which is preliminary data.</text>
</comment>
<evidence type="ECO:0000313" key="2">
    <source>
        <dbReference type="Proteomes" id="UP000037122"/>
    </source>
</evidence>
<dbReference type="Proteomes" id="UP000037122">
    <property type="component" value="Unassembled WGS sequence"/>
</dbReference>
<proteinExistence type="predicted"/>
<organism evidence="1 2">
    <name type="scientific">Candidozyma auris</name>
    <name type="common">Yeast</name>
    <name type="synonym">Candida auris</name>
    <dbReference type="NCBI Taxonomy" id="498019"/>
    <lineage>
        <taxon>Eukaryota</taxon>
        <taxon>Fungi</taxon>
        <taxon>Dikarya</taxon>
        <taxon>Ascomycota</taxon>
        <taxon>Saccharomycotina</taxon>
        <taxon>Pichiomycetes</taxon>
        <taxon>Metschnikowiaceae</taxon>
        <taxon>Candidozyma</taxon>
    </lineage>
</organism>
<dbReference type="VEuPathDB" id="FungiDB:QG37_01816"/>